<dbReference type="InterPro" id="IPR027417">
    <property type="entry name" value="P-loop_NTPase"/>
</dbReference>
<dbReference type="SUPFAM" id="SSF52540">
    <property type="entry name" value="P-loop containing nucleoside triphosphate hydrolases"/>
    <property type="match status" value="1"/>
</dbReference>
<dbReference type="Proteomes" id="UP000238426">
    <property type="component" value="Unassembled WGS sequence"/>
</dbReference>
<evidence type="ECO:0000313" key="3">
    <source>
        <dbReference type="Proteomes" id="UP000238426"/>
    </source>
</evidence>
<accession>A0A2T1NDF1</accession>
<reference evidence="2 3" key="1">
    <citation type="submission" date="2018-03" db="EMBL/GenBank/DDBJ databases">
        <title>Mesoflavibacter sp. HG37 and Mesoflavibacter sp. HG96 sp.nov., two marine bacteria isolated from seawater of Western Pacific Ocean.</title>
        <authorList>
            <person name="Cheng H."/>
            <person name="Wu Y.-H."/>
            <person name="Guo L.-L."/>
            <person name="Xu X.-W."/>
        </authorList>
    </citation>
    <scope>NUCLEOTIDE SEQUENCE [LARGE SCALE GENOMIC DNA]</scope>
    <source>
        <strain evidence="2 3">KCTC 32269</strain>
    </source>
</reference>
<sequence length="911" mass="105525">MKTFLHDVVCQLDVKNINAYTFIFPSKRAGVFFKKELLSHISGTVISPLILSIEEFIEEVSGTITISNTVALFILYDVYLKTPSKLPKDNFYAFSKWAQLIIQDFNEIDRYNINSSQIFNYLASIKEIEHWSKNLNQSELIYNYLEFWNSLELLYNNFSETLLDQAKAYQGLVYKVAKNNIDDYIKETNKTHVFVGFNALNTCEEIIFKSFKQSDKALFFWDLDEYFYNKKNHSAGKFIRSFKENNLFETNDLTKLPNYYTHKKDISIYGTQKSVGQAKLVGQILDSLDTENISKTALVLGDENLLLPVLGSIPKSVNNINITMGLPLNLSSFYHLFLLIFNVKSSKETHIFYKDLFNIISNEYLRPIFISDSIDVVLTNLKQSNEVFYTLEKVCLFFPKNEDFLKAIFYKDNNVTDSIHQFLFIINVLKDELTLRPNSAIELEYLYKFNQVFEQLLDLNKTYKHITSISILFELFKELVSNETLDIKGEPLQGLQIMGMLESRVLDFENVIITSVNEGILPSGKSDNSFIPFDLKTEYGLPTYTDKDAVYTYHFYHLLQRAKNVHIIYNTEMDALLGGEKSRFIHQLETEQLHNIQHHILSADIPTYIETPNHIIKTPLVLSSIKQLAQKGFSPSSLTNYIRNPLDFYYDKVLGIQKEDNIEEVVAANTLGTIVHEVLEVFYKPFEGKILEVEPLEALKTKIDATVLMYFEKIYKNGDVTKGKNLIIFEVAKRYVLNFLNFEIAELKNGHEIKIIALELKNEIILDVEPLNFPIKIKGTVDRIDEFNGITRIIDYKTGSVKQDKVRVMNWEDISLDYDKYSKPFQILTYALMMSQSAPLKFPLQAGIISFKNLKSGFLPFQKQISYGKYDDFISQETLNDFKQELCKLILEICDEKTDFVEKEIKSFSSF</sequence>
<keyword evidence="3" id="KW-1185">Reference proteome</keyword>
<evidence type="ECO:0000259" key="1">
    <source>
        <dbReference type="Pfam" id="PF12705"/>
    </source>
</evidence>
<dbReference type="InterPro" id="IPR011335">
    <property type="entry name" value="Restrct_endonuc-II-like"/>
</dbReference>
<dbReference type="RefSeq" id="WP_106462599.1">
    <property type="nucleotide sequence ID" value="NZ_PXOQ01000007.1"/>
</dbReference>
<protein>
    <submittedName>
        <fullName evidence="2">PD-(D/E)XK nuclease family protein</fullName>
    </submittedName>
</protein>
<feature type="domain" description="PD-(D/E)XK endonuclease-like" evidence="1">
    <location>
        <begin position="633"/>
        <end position="898"/>
    </location>
</feature>
<dbReference type="OrthoDB" id="9762792at2"/>
<name>A0A2T1NDF1_9FLAO</name>
<dbReference type="AlphaFoldDB" id="A0A2T1NDF1"/>
<dbReference type="Pfam" id="PF12705">
    <property type="entry name" value="PDDEXK_1"/>
    <property type="match status" value="1"/>
</dbReference>
<dbReference type="InterPro" id="IPR038726">
    <property type="entry name" value="PDDEXK_AddAB-type"/>
</dbReference>
<dbReference type="Gene3D" id="3.90.320.10">
    <property type="match status" value="1"/>
</dbReference>
<proteinExistence type="predicted"/>
<dbReference type="InterPro" id="IPR011604">
    <property type="entry name" value="PDDEXK-like_dom_sf"/>
</dbReference>
<organism evidence="2 3">
    <name type="scientific">Aurantibacter aestuarii</name>
    <dbReference type="NCBI Taxonomy" id="1266046"/>
    <lineage>
        <taxon>Bacteria</taxon>
        <taxon>Pseudomonadati</taxon>
        <taxon>Bacteroidota</taxon>
        <taxon>Flavobacteriia</taxon>
        <taxon>Flavobacteriales</taxon>
        <taxon>Flavobacteriaceae</taxon>
        <taxon>Aurantibacter</taxon>
    </lineage>
</organism>
<gene>
    <name evidence="2" type="ORF">C7H52_04025</name>
</gene>
<evidence type="ECO:0000313" key="2">
    <source>
        <dbReference type="EMBL" id="PSG90458.1"/>
    </source>
</evidence>
<dbReference type="SUPFAM" id="SSF52980">
    <property type="entry name" value="Restriction endonuclease-like"/>
    <property type="match status" value="1"/>
</dbReference>
<comment type="caution">
    <text evidence="2">The sequence shown here is derived from an EMBL/GenBank/DDBJ whole genome shotgun (WGS) entry which is preliminary data.</text>
</comment>
<dbReference type="EMBL" id="PXOQ01000007">
    <property type="protein sequence ID" value="PSG90458.1"/>
    <property type="molecule type" value="Genomic_DNA"/>
</dbReference>